<dbReference type="SUPFAM" id="SSF47598">
    <property type="entry name" value="Ribbon-helix-helix"/>
    <property type="match status" value="1"/>
</dbReference>
<dbReference type="Proteomes" id="UP001181622">
    <property type="component" value="Unassembled WGS sequence"/>
</dbReference>
<gene>
    <name evidence="3" type="ORF">IHQ68_00530</name>
</gene>
<evidence type="ECO:0000256" key="2">
    <source>
        <dbReference type="ARBA" id="ARBA00022649"/>
    </source>
</evidence>
<protein>
    <submittedName>
        <fullName evidence="3">Type II toxin-antitoxin system ParD family antitoxin</fullName>
    </submittedName>
</protein>
<dbReference type="RefSeq" id="WP_309388161.1">
    <property type="nucleotide sequence ID" value="NZ_JADBEO010000001.1"/>
</dbReference>
<accession>A0ABU1DAQ4</accession>
<comment type="caution">
    <text evidence="3">The sequence shown here is derived from an EMBL/GenBank/DDBJ whole genome shotgun (WGS) entry which is preliminary data.</text>
</comment>
<dbReference type="Gene3D" id="6.10.10.120">
    <property type="entry name" value="Antitoxin ParD1-like"/>
    <property type="match status" value="1"/>
</dbReference>
<dbReference type="Pfam" id="PF03693">
    <property type="entry name" value="ParD_antitoxin"/>
    <property type="match status" value="1"/>
</dbReference>
<evidence type="ECO:0000313" key="4">
    <source>
        <dbReference type="Proteomes" id="UP001181622"/>
    </source>
</evidence>
<sequence length="88" mass="10217">MATMTLFLPDPMKAWIEEETRKGDYASTSDFMRDLVRRERERRKPEMTLEELRAMLADARASGVSDRSFEEIIAEGDRILAARKLAHE</sequence>
<dbReference type="InterPro" id="IPR038296">
    <property type="entry name" value="ParD_sf"/>
</dbReference>
<name>A0ABU1DAQ4_9HYPH</name>
<dbReference type="InterPro" id="IPR010985">
    <property type="entry name" value="Ribbon_hlx_hlx"/>
</dbReference>
<evidence type="ECO:0000256" key="1">
    <source>
        <dbReference type="ARBA" id="ARBA00008580"/>
    </source>
</evidence>
<dbReference type="EMBL" id="JADBEO010000001">
    <property type="protein sequence ID" value="MDR4305113.1"/>
    <property type="molecule type" value="Genomic_DNA"/>
</dbReference>
<comment type="similarity">
    <text evidence="1">Belongs to the ParD antitoxin family.</text>
</comment>
<reference evidence="3" key="1">
    <citation type="submission" date="2020-10" db="EMBL/GenBank/DDBJ databases">
        <authorList>
            <person name="Abbas A."/>
            <person name="Razzaq R."/>
            <person name="Waqas M."/>
            <person name="Abbas N."/>
            <person name="Nielsen T.K."/>
            <person name="Hansen L.H."/>
            <person name="Hussain S."/>
            <person name="Shahid M."/>
        </authorList>
    </citation>
    <scope>NUCLEOTIDE SEQUENCE</scope>
    <source>
        <strain evidence="3">S14</strain>
    </source>
</reference>
<keyword evidence="2" id="KW-1277">Toxin-antitoxin system</keyword>
<dbReference type="PANTHER" id="PTHR36582">
    <property type="entry name" value="ANTITOXIN PARD"/>
    <property type="match status" value="1"/>
</dbReference>
<evidence type="ECO:0000313" key="3">
    <source>
        <dbReference type="EMBL" id="MDR4305113.1"/>
    </source>
</evidence>
<dbReference type="PANTHER" id="PTHR36582:SF2">
    <property type="entry name" value="ANTITOXIN PARD"/>
    <property type="match status" value="1"/>
</dbReference>
<dbReference type="InterPro" id="IPR022789">
    <property type="entry name" value="ParD"/>
</dbReference>
<proteinExistence type="inferred from homology"/>
<keyword evidence="4" id="KW-1185">Reference proteome</keyword>
<organism evidence="3 4">
    <name type="scientific">Chelatococcus sambhunathii</name>
    <dbReference type="NCBI Taxonomy" id="363953"/>
    <lineage>
        <taxon>Bacteria</taxon>
        <taxon>Pseudomonadati</taxon>
        <taxon>Pseudomonadota</taxon>
        <taxon>Alphaproteobacteria</taxon>
        <taxon>Hyphomicrobiales</taxon>
        <taxon>Chelatococcaceae</taxon>
        <taxon>Chelatococcus</taxon>
    </lineage>
</organism>